<sequence length="234" mass="26341">MEREVTNDNQIARKLLDVVKDVDKSLIKRQGFIDELKVKKGEKVKCGSNGEVEEEGFRLNNGADETKEEEGVIMDCGKENVTGEDFVNENIQEDKSVDLHDEKVLPNLNNACNTNGGIGSSNMIKSYANVHYNRKNECDKNLKVIPTKIEENGNEVVIFDEMIVAEEAWTTNGISALASRIGKPMVMDAVTTTIYKIRVGRDEYARVLVEVSANKELPKHVEIMYKNRQNKDFA</sequence>
<protein>
    <recommendedName>
        <fullName evidence="3">Transposase</fullName>
    </recommendedName>
</protein>
<keyword evidence="2" id="KW-1185">Reference proteome</keyword>
<organism evidence="1 2">
    <name type="scientific">Tanacetum coccineum</name>
    <dbReference type="NCBI Taxonomy" id="301880"/>
    <lineage>
        <taxon>Eukaryota</taxon>
        <taxon>Viridiplantae</taxon>
        <taxon>Streptophyta</taxon>
        <taxon>Embryophyta</taxon>
        <taxon>Tracheophyta</taxon>
        <taxon>Spermatophyta</taxon>
        <taxon>Magnoliopsida</taxon>
        <taxon>eudicotyledons</taxon>
        <taxon>Gunneridae</taxon>
        <taxon>Pentapetalae</taxon>
        <taxon>asterids</taxon>
        <taxon>campanulids</taxon>
        <taxon>Asterales</taxon>
        <taxon>Asteraceae</taxon>
        <taxon>Asteroideae</taxon>
        <taxon>Anthemideae</taxon>
        <taxon>Anthemidinae</taxon>
        <taxon>Tanacetum</taxon>
    </lineage>
</organism>
<name>A0ABQ5DTM2_9ASTR</name>
<reference evidence="1" key="1">
    <citation type="journal article" date="2022" name="Int. J. Mol. Sci.">
        <title>Draft Genome of Tanacetum Coccineum: Genomic Comparison of Closely Related Tanacetum-Family Plants.</title>
        <authorList>
            <person name="Yamashiro T."/>
            <person name="Shiraishi A."/>
            <person name="Nakayama K."/>
            <person name="Satake H."/>
        </authorList>
    </citation>
    <scope>NUCLEOTIDE SEQUENCE</scope>
</reference>
<comment type="caution">
    <text evidence="1">The sequence shown here is derived from an EMBL/GenBank/DDBJ whole genome shotgun (WGS) entry which is preliminary data.</text>
</comment>
<accession>A0ABQ5DTM2</accession>
<dbReference type="Proteomes" id="UP001151760">
    <property type="component" value="Unassembled WGS sequence"/>
</dbReference>
<gene>
    <name evidence="1" type="ORF">Tco_0951007</name>
</gene>
<dbReference type="EMBL" id="BQNB010015633">
    <property type="protein sequence ID" value="GJT42292.1"/>
    <property type="molecule type" value="Genomic_DNA"/>
</dbReference>
<evidence type="ECO:0000313" key="1">
    <source>
        <dbReference type="EMBL" id="GJT42292.1"/>
    </source>
</evidence>
<reference evidence="1" key="2">
    <citation type="submission" date="2022-01" db="EMBL/GenBank/DDBJ databases">
        <authorList>
            <person name="Yamashiro T."/>
            <person name="Shiraishi A."/>
            <person name="Satake H."/>
            <person name="Nakayama K."/>
        </authorList>
    </citation>
    <scope>NUCLEOTIDE SEQUENCE</scope>
</reference>
<evidence type="ECO:0008006" key="3">
    <source>
        <dbReference type="Google" id="ProtNLM"/>
    </source>
</evidence>
<proteinExistence type="predicted"/>
<evidence type="ECO:0000313" key="2">
    <source>
        <dbReference type="Proteomes" id="UP001151760"/>
    </source>
</evidence>